<reference evidence="1 2" key="1">
    <citation type="submission" date="2023-05" db="EMBL/GenBank/DDBJ databases">
        <authorList>
            <person name="Zhang X."/>
        </authorList>
    </citation>
    <scope>NUCLEOTIDE SEQUENCE [LARGE SCALE GENOMIC DNA]</scope>
    <source>
        <strain evidence="1 2">DM2B3-1</strain>
    </source>
</reference>
<dbReference type="EMBL" id="JASJOT010000023">
    <property type="protein sequence ID" value="MDJ1496549.1"/>
    <property type="molecule type" value="Genomic_DNA"/>
</dbReference>
<organism evidence="1 2">
    <name type="scientific">Xanthocytophaga flava</name>
    <dbReference type="NCBI Taxonomy" id="3048013"/>
    <lineage>
        <taxon>Bacteria</taxon>
        <taxon>Pseudomonadati</taxon>
        <taxon>Bacteroidota</taxon>
        <taxon>Cytophagia</taxon>
        <taxon>Cytophagales</taxon>
        <taxon>Rhodocytophagaceae</taxon>
        <taxon>Xanthocytophaga</taxon>
    </lineage>
</organism>
<gene>
    <name evidence="1" type="ORF">QNI19_26690</name>
</gene>
<dbReference type="GO" id="GO:0003677">
    <property type="term" value="F:DNA binding"/>
    <property type="evidence" value="ECO:0007669"/>
    <property type="project" value="UniProtKB-KW"/>
</dbReference>
<evidence type="ECO:0000313" key="1">
    <source>
        <dbReference type="EMBL" id="MDJ1496549.1"/>
    </source>
</evidence>
<protein>
    <submittedName>
        <fullName evidence="1">DNA-binding protein</fullName>
    </submittedName>
</protein>
<name>A0ABT7CS22_9BACT</name>
<keyword evidence="1" id="KW-0238">DNA-binding</keyword>
<dbReference type="RefSeq" id="WP_314001447.1">
    <property type="nucleotide sequence ID" value="NZ_JASJOT010000023.1"/>
</dbReference>
<accession>A0ABT7CS22</accession>
<comment type="caution">
    <text evidence="1">The sequence shown here is derived from an EMBL/GenBank/DDBJ whole genome shotgun (WGS) entry which is preliminary data.</text>
</comment>
<dbReference type="Proteomes" id="UP001228581">
    <property type="component" value="Unassembled WGS sequence"/>
</dbReference>
<proteinExistence type="predicted"/>
<sequence>MKQTELSFEQKVALENKKAWRIGELAAYSGIAESYLYKLHMKRLIPGAYKPVGKIVFFDSQKVIAWMLSNPLKTHEEIDQEAATYVALNP</sequence>
<evidence type="ECO:0000313" key="2">
    <source>
        <dbReference type="Proteomes" id="UP001228581"/>
    </source>
</evidence>
<keyword evidence="2" id="KW-1185">Reference proteome</keyword>